<feature type="domain" description="SH2" evidence="12">
    <location>
        <begin position="8"/>
        <end position="103"/>
    </location>
</feature>
<dbReference type="Pfam" id="PF07714">
    <property type="entry name" value="PK_Tyr_Ser-Thr"/>
    <property type="match status" value="1"/>
</dbReference>
<evidence type="ECO:0000256" key="4">
    <source>
        <dbReference type="ARBA" id="ARBA00022777"/>
    </source>
</evidence>
<keyword evidence="2 11" id="KW-0808">Transferase</keyword>
<comment type="catalytic activity">
    <reaction evidence="7 11">
        <text>L-tyrosyl-[protein] + ATP = O-phospho-L-tyrosyl-[protein] + ADP + H(+)</text>
        <dbReference type="Rhea" id="RHEA:10596"/>
        <dbReference type="Rhea" id="RHEA-COMP:10136"/>
        <dbReference type="Rhea" id="RHEA-COMP:20101"/>
        <dbReference type="ChEBI" id="CHEBI:15378"/>
        <dbReference type="ChEBI" id="CHEBI:30616"/>
        <dbReference type="ChEBI" id="CHEBI:46858"/>
        <dbReference type="ChEBI" id="CHEBI:61978"/>
        <dbReference type="ChEBI" id="CHEBI:456216"/>
        <dbReference type="EC" id="2.7.10.2"/>
    </reaction>
</comment>
<dbReference type="Gene3D" id="3.30.200.20">
    <property type="entry name" value="Phosphorylase Kinase, domain 1"/>
    <property type="match status" value="1"/>
</dbReference>
<dbReference type="PROSITE" id="PS50001">
    <property type="entry name" value="SH2"/>
    <property type="match status" value="2"/>
</dbReference>
<dbReference type="SMART" id="SM00219">
    <property type="entry name" value="TyrKc"/>
    <property type="match status" value="1"/>
</dbReference>
<dbReference type="SUPFAM" id="SSF48403">
    <property type="entry name" value="Ankyrin repeat"/>
    <property type="match status" value="1"/>
</dbReference>
<dbReference type="Gene3D" id="3.30.505.10">
    <property type="entry name" value="SH2 domain"/>
    <property type="match status" value="2"/>
</dbReference>
<dbReference type="InterPro" id="IPR036860">
    <property type="entry name" value="SH2_dom_sf"/>
</dbReference>
<dbReference type="PROSITE" id="PS50297">
    <property type="entry name" value="ANK_REP_REGION"/>
    <property type="match status" value="3"/>
</dbReference>
<evidence type="ECO:0000256" key="1">
    <source>
        <dbReference type="ARBA" id="ARBA00022553"/>
    </source>
</evidence>
<dbReference type="EMBL" id="JASPKY010000191">
    <property type="protein sequence ID" value="KAK9722118.1"/>
    <property type="molecule type" value="Genomic_DNA"/>
</dbReference>
<dbReference type="PRINTS" id="PR00401">
    <property type="entry name" value="SH2DOMAIN"/>
</dbReference>
<dbReference type="FunFam" id="1.10.510.10:FF:000027">
    <property type="entry name" value="Receptor protein-tyrosine kinase"/>
    <property type="match status" value="1"/>
</dbReference>
<keyword evidence="15" id="KW-1185">Reference proteome</keyword>
<feature type="domain" description="SH2" evidence="12">
    <location>
        <begin position="285"/>
        <end position="378"/>
    </location>
</feature>
<evidence type="ECO:0000313" key="14">
    <source>
        <dbReference type="EMBL" id="KAK9722118.1"/>
    </source>
</evidence>
<evidence type="ECO:0000256" key="2">
    <source>
        <dbReference type="ARBA" id="ARBA00022679"/>
    </source>
</evidence>
<dbReference type="InterPro" id="IPR020635">
    <property type="entry name" value="Tyr_kinase_cat_dom"/>
</dbReference>
<keyword evidence="1" id="KW-0597">Phosphoprotein</keyword>
<evidence type="ECO:0000313" key="15">
    <source>
        <dbReference type="Proteomes" id="UP001458880"/>
    </source>
</evidence>
<sequence>MAQFQKKWYFGKLTRSEAEQTLKEDGKVNGSFLVRESSTSVRDFVLSVLQDNVVTHFQIRRCTIDDAFFSIEENTKIHGLDSLIEHYQASPEGLEGIRLTTPCIGDAPPHDACLYGRTNLLHRATSQGNFKVVSEILKTDYNLEIKNQDGQTAVHLASIKGQDDILAQLIKCEASVNSRDTAGYTPLHYACQNNFPSIVRLLVQVGSANIQARNTENGWVPLHEAASRGHKEVVKQLLSLNAPVNPRTKTNFLPSQLARNNNHIECAIILEKYRSPNPKTHRNQWFHGTLGRQEAERIIKNCSDTNGTFLVRYSDRNKGHGQIVLTLLNDSLFYHYIICKSDNYLFIDDGPYLDSLEHVIEYYSFISDGLPTMLQTPVPPRPKPSLPDFSTIPRQKNKKVLGSGESVPELSMQSMQVNHFNNISFKAPFNSVDVLTNNNYMTESNEEYIPYEALTQIRKIGEGEFGAVYQGTYRKRNGETINVAIKTLHNTQNDMNREAFRSEAQLMMKLNHHCIVKFIGLSLEQTWCMIQELIPLGSMLNYILTQREKINPNFDFKLWAAQIACGMKYLEEQRFVHRDLAARNILLASQHQAKISDFGLSRALGTGCEYYKAVRGGKWPLKWYAPESYNYGTFSHKSDVWSYGVTIWEMYSFGEQPYGDVKGAEAIKFIENNERLPQPEDCPDYIYKIILECWNYDANDRPTFKELVDIWTSDSAYANIRELIVDTNLT</sequence>
<dbReference type="Pfam" id="PF12796">
    <property type="entry name" value="Ank_2"/>
    <property type="match status" value="1"/>
</dbReference>
<dbReference type="InterPro" id="IPR002110">
    <property type="entry name" value="Ankyrin_rpt"/>
</dbReference>
<feature type="repeat" description="ANK" evidence="8">
    <location>
        <begin position="182"/>
        <end position="207"/>
    </location>
</feature>
<protein>
    <recommendedName>
        <fullName evidence="11">Tyrosine-protein kinase</fullName>
        <ecNumber evidence="11">2.7.10.2</ecNumber>
    </recommendedName>
</protein>
<comment type="similarity">
    <text evidence="11">Belongs to the protein kinase superfamily. Tyr protein kinase family.</text>
</comment>
<dbReference type="Gene3D" id="1.25.40.20">
    <property type="entry name" value="Ankyrin repeat-containing domain"/>
    <property type="match status" value="1"/>
</dbReference>
<evidence type="ECO:0000256" key="9">
    <source>
        <dbReference type="PROSITE-ProRule" id="PRU00191"/>
    </source>
</evidence>
<dbReference type="PANTHER" id="PTHR24418">
    <property type="entry name" value="TYROSINE-PROTEIN KINASE"/>
    <property type="match status" value="1"/>
</dbReference>
<evidence type="ECO:0000256" key="11">
    <source>
        <dbReference type="RuleBase" id="RU362096"/>
    </source>
</evidence>
<feature type="domain" description="Protein kinase" evidence="13">
    <location>
        <begin position="454"/>
        <end position="718"/>
    </location>
</feature>
<dbReference type="SMART" id="SM00252">
    <property type="entry name" value="SH2"/>
    <property type="match status" value="2"/>
</dbReference>
<dbReference type="EC" id="2.7.10.2" evidence="11"/>
<dbReference type="AlphaFoldDB" id="A0AAW1KPX4"/>
<comment type="caution">
    <text evidence="14">The sequence shown here is derived from an EMBL/GenBank/DDBJ whole genome shotgun (WGS) entry which is preliminary data.</text>
</comment>
<dbReference type="InterPro" id="IPR050198">
    <property type="entry name" value="Non-receptor_tyrosine_kinases"/>
</dbReference>
<organism evidence="14 15">
    <name type="scientific">Popillia japonica</name>
    <name type="common">Japanese beetle</name>
    <dbReference type="NCBI Taxonomy" id="7064"/>
    <lineage>
        <taxon>Eukaryota</taxon>
        <taxon>Metazoa</taxon>
        <taxon>Ecdysozoa</taxon>
        <taxon>Arthropoda</taxon>
        <taxon>Hexapoda</taxon>
        <taxon>Insecta</taxon>
        <taxon>Pterygota</taxon>
        <taxon>Neoptera</taxon>
        <taxon>Endopterygota</taxon>
        <taxon>Coleoptera</taxon>
        <taxon>Polyphaga</taxon>
        <taxon>Scarabaeiformia</taxon>
        <taxon>Scarabaeidae</taxon>
        <taxon>Rutelinae</taxon>
        <taxon>Popillia</taxon>
    </lineage>
</organism>
<dbReference type="PROSITE" id="PS50011">
    <property type="entry name" value="PROTEIN_KINASE_DOM"/>
    <property type="match status" value="1"/>
</dbReference>
<evidence type="ECO:0000256" key="5">
    <source>
        <dbReference type="ARBA" id="ARBA00022840"/>
    </source>
</evidence>
<evidence type="ECO:0000256" key="8">
    <source>
        <dbReference type="PROSITE-ProRule" id="PRU00023"/>
    </source>
</evidence>
<feature type="repeat" description="ANK" evidence="8">
    <location>
        <begin position="217"/>
        <end position="249"/>
    </location>
</feature>
<keyword evidence="8" id="KW-0040">ANK repeat</keyword>
<dbReference type="InterPro" id="IPR000719">
    <property type="entry name" value="Prot_kinase_dom"/>
</dbReference>
<evidence type="ECO:0000256" key="3">
    <source>
        <dbReference type="ARBA" id="ARBA00022741"/>
    </source>
</evidence>
<keyword evidence="4 11" id="KW-0418">Kinase</keyword>
<dbReference type="InterPro" id="IPR017441">
    <property type="entry name" value="Protein_kinase_ATP_BS"/>
</dbReference>
<evidence type="ECO:0000256" key="6">
    <source>
        <dbReference type="ARBA" id="ARBA00023137"/>
    </source>
</evidence>
<accession>A0AAW1KPX4</accession>
<dbReference type="PROSITE" id="PS00107">
    <property type="entry name" value="PROTEIN_KINASE_ATP"/>
    <property type="match status" value="1"/>
</dbReference>
<dbReference type="GO" id="GO:0002009">
    <property type="term" value="P:morphogenesis of an epithelium"/>
    <property type="evidence" value="ECO:0007669"/>
    <property type="project" value="UniProtKB-ARBA"/>
</dbReference>
<dbReference type="InterPro" id="IPR011009">
    <property type="entry name" value="Kinase-like_dom_sf"/>
</dbReference>
<dbReference type="PROSITE" id="PS00109">
    <property type="entry name" value="PROTEIN_KINASE_TYR"/>
    <property type="match status" value="1"/>
</dbReference>
<keyword evidence="5 10" id="KW-0067">ATP-binding</keyword>
<dbReference type="Proteomes" id="UP001458880">
    <property type="component" value="Unassembled WGS sequence"/>
</dbReference>
<dbReference type="Gene3D" id="1.10.510.10">
    <property type="entry name" value="Transferase(Phosphotransferase) domain 1"/>
    <property type="match status" value="1"/>
</dbReference>
<keyword evidence="3 10" id="KW-0547">Nucleotide-binding</keyword>
<feature type="repeat" description="ANK" evidence="8">
    <location>
        <begin position="149"/>
        <end position="181"/>
    </location>
</feature>
<dbReference type="GO" id="GO:0007165">
    <property type="term" value="P:signal transduction"/>
    <property type="evidence" value="ECO:0007669"/>
    <property type="project" value="UniProtKB-ARBA"/>
</dbReference>
<dbReference type="InterPro" id="IPR008266">
    <property type="entry name" value="Tyr_kinase_AS"/>
</dbReference>
<dbReference type="PRINTS" id="PR00109">
    <property type="entry name" value="TYRKINASE"/>
</dbReference>
<evidence type="ECO:0000259" key="12">
    <source>
        <dbReference type="PROSITE" id="PS50001"/>
    </source>
</evidence>
<name>A0AAW1KPX4_POPJA</name>
<dbReference type="SMART" id="SM00248">
    <property type="entry name" value="ANK"/>
    <property type="match status" value="4"/>
</dbReference>
<reference evidence="14 15" key="1">
    <citation type="journal article" date="2024" name="BMC Genomics">
        <title>De novo assembly and annotation of Popillia japonica's genome with initial clues to its potential as an invasive pest.</title>
        <authorList>
            <person name="Cucini C."/>
            <person name="Boschi S."/>
            <person name="Funari R."/>
            <person name="Cardaioli E."/>
            <person name="Iannotti N."/>
            <person name="Marturano G."/>
            <person name="Paoli F."/>
            <person name="Bruttini M."/>
            <person name="Carapelli A."/>
            <person name="Frati F."/>
            <person name="Nardi F."/>
        </authorList>
    </citation>
    <scope>NUCLEOTIDE SEQUENCE [LARGE SCALE GENOMIC DNA]</scope>
    <source>
        <strain evidence="14">DMR45628</strain>
    </source>
</reference>
<dbReference type="GO" id="GO:0005524">
    <property type="term" value="F:ATP binding"/>
    <property type="evidence" value="ECO:0007669"/>
    <property type="project" value="UniProtKB-UniRule"/>
</dbReference>
<gene>
    <name evidence="14" type="ORF">QE152_g19802</name>
</gene>
<keyword evidence="9" id="KW-0727">SH2 domain</keyword>
<dbReference type="InterPro" id="IPR036770">
    <property type="entry name" value="Ankyrin_rpt-contain_sf"/>
</dbReference>
<dbReference type="Pfam" id="PF00017">
    <property type="entry name" value="SH2"/>
    <property type="match status" value="2"/>
</dbReference>
<dbReference type="PROSITE" id="PS50088">
    <property type="entry name" value="ANK_REPEAT"/>
    <property type="match status" value="3"/>
</dbReference>
<evidence type="ECO:0000259" key="13">
    <source>
        <dbReference type="PROSITE" id="PS50011"/>
    </source>
</evidence>
<dbReference type="GO" id="GO:0071944">
    <property type="term" value="C:cell periphery"/>
    <property type="evidence" value="ECO:0007669"/>
    <property type="project" value="UniProtKB-ARBA"/>
</dbReference>
<feature type="binding site" evidence="10">
    <location>
        <position position="486"/>
    </location>
    <ligand>
        <name>ATP</name>
        <dbReference type="ChEBI" id="CHEBI:30616"/>
    </ligand>
</feature>
<dbReference type="InterPro" id="IPR000980">
    <property type="entry name" value="SH2"/>
</dbReference>
<evidence type="ECO:0000256" key="7">
    <source>
        <dbReference type="ARBA" id="ARBA00051245"/>
    </source>
</evidence>
<dbReference type="GO" id="GO:0004715">
    <property type="term" value="F:non-membrane spanning protein tyrosine kinase activity"/>
    <property type="evidence" value="ECO:0007669"/>
    <property type="project" value="UniProtKB-EC"/>
</dbReference>
<dbReference type="SUPFAM" id="SSF56112">
    <property type="entry name" value="Protein kinase-like (PK-like)"/>
    <property type="match status" value="1"/>
</dbReference>
<proteinExistence type="inferred from homology"/>
<dbReference type="SUPFAM" id="SSF55550">
    <property type="entry name" value="SH2 domain"/>
    <property type="match status" value="2"/>
</dbReference>
<keyword evidence="6 11" id="KW-0829">Tyrosine-protein kinase</keyword>
<dbReference type="InterPro" id="IPR001245">
    <property type="entry name" value="Ser-Thr/Tyr_kinase_cat_dom"/>
</dbReference>
<evidence type="ECO:0000256" key="10">
    <source>
        <dbReference type="PROSITE-ProRule" id="PRU10141"/>
    </source>
</evidence>
<dbReference type="Pfam" id="PF00023">
    <property type="entry name" value="Ank"/>
    <property type="match status" value="1"/>
</dbReference>